<accession>A0A7R9DUZ8</accession>
<feature type="region of interest" description="Disordered" evidence="1">
    <location>
        <begin position="1"/>
        <end position="23"/>
    </location>
</feature>
<evidence type="ECO:0000256" key="1">
    <source>
        <dbReference type="SAM" id="MobiDB-lite"/>
    </source>
</evidence>
<sequence length="91" mass="10118">MRSLLRDADDQGRGARSQIVTSPSAEQAAVQQLGGQCAVRAPRVGHVSRVLQEHSGHSPHQRLSRLKSPREIHALSDVFSFCYVQQTRMEI</sequence>
<dbReference type="EMBL" id="OD048807">
    <property type="protein sequence ID" value="CAD7421359.1"/>
    <property type="molecule type" value="Genomic_DNA"/>
</dbReference>
<gene>
    <name evidence="2" type="ORF">TPSB3V08_LOCUS14774</name>
</gene>
<organism evidence="2">
    <name type="scientific">Timema poppense</name>
    <name type="common">Walking stick</name>
    <dbReference type="NCBI Taxonomy" id="170557"/>
    <lineage>
        <taxon>Eukaryota</taxon>
        <taxon>Metazoa</taxon>
        <taxon>Ecdysozoa</taxon>
        <taxon>Arthropoda</taxon>
        <taxon>Hexapoda</taxon>
        <taxon>Insecta</taxon>
        <taxon>Pterygota</taxon>
        <taxon>Neoptera</taxon>
        <taxon>Polyneoptera</taxon>
        <taxon>Phasmatodea</taxon>
        <taxon>Timematodea</taxon>
        <taxon>Timematoidea</taxon>
        <taxon>Timematidae</taxon>
        <taxon>Timema</taxon>
    </lineage>
</organism>
<reference evidence="2" key="1">
    <citation type="submission" date="2020-11" db="EMBL/GenBank/DDBJ databases">
        <authorList>
            <person name="Tran Van P."/>
        </authorList>
    </citation>
    <scope>NUCLEOTIDE SEQUENCE</scope>
</reference>
<protein>
    <submittedName>
        <fullName evidence="2">Uncharacterized protein</fullName>
    </submittedName>
</protein>
<dbReference type="AlphaFoldDB" id="A0A7R9DUZ8"/>
<proteinExistence type="predicted"/>
<evidence type="ECO:0000313" key="2">
    <source>
        <dbReference type="EMBL" id="CAD7421359.1"/>
    </source>
</evidence>
<feature type="compositionally biased region" description="Basic and acidic residues" evidence="1">
    <location>
        <begin position="1"/>
        <end position="13"/>
    </location>
</feature>
<name>A0A7R9DUZ8_TIMPO</name>